<dbReference type="EMBL" id="JAADYS010000771">
    <property type="protein sequence ID" value="KAF4467245.1"/>
    <property type="molecule type" value="Genomic_DNA"/>
</dbReference>
<sequence length="346" mass="36447">MHPQNILSLLVLFGMALAAPPSPLGDTPKETQTHPLLKYTPGPLPSLLRTIVKDPHGALHIGPDGILRSFAANSSVIDYRHLSSTQTHSLAPDGRDILSESAILHPPRLLPPWNGGRASAAGAGRRIGAGELGTVPAAAAVDPEVFGECTPPVACSDSSTCGGGCGACTVPLNSTPWQPNCIIIPASSQRLTLLNLCPLFASRSPLASAALGTPFSPHIIPPQTPQFTLHSRSSDLVPVQPPLLVVGIYHAPRLSAVLNVWATVARQLAAQRGGVMTSTQISHDAHDSLREKRVSDHGIGFVMVAITSRPCSTHRASQLIIRHLGSINGFELAYHDACCMDPPPPR</sequence>
<reference evidence="2 3" key="1">
    <citation type="submission" date="2020-01" db="EMBL/GenBank/DDBJ databases">
        <title>Identification and distribution of gene clusters putatively required for synthesis of sphingolipid metabolism inhibitors in phylogenetically diverse species of the filamentous fungus Fusarium.</title>
        <authorList>
            <person name="Kim H.-S."/>
            <person name="Busman M."/>
            <person name="Brown D.W."/>
            <person name="Divon H."/>
            <person name="Uhlig S."/>
            <person name="Proctor R.H."/>
        </authorList>
    </citation>
    <scope>NUCLEOTIDE SEQUENCE [LARGE SCALE GENOMIC DNA]</scope>
    <source>
        <strain evidence="2 3">NRRL 20459</strain>
    </source>
</reference>
<keyword evidence="3" id="KW-1185">Reference proteome</keyword>
<organism evidence="2 3">
    <name type="scientific">Fusarium albosuccineum</name>
    <dbReference type="NCBI Taxonomy" id="1237068"/>
    <lineage>
        <taxon>Eukaryota</taxon>
        <taxon>Fungi</taxon>
        <taxon>Dikarya</taxon>
        <taxon>Ascomycota</taxon>
        <taxon>Pezizomycotina</taxon>
        <taxon>Sordariomycetes</taxon>
        <taxon>Hypocreomycetidae</taxon>
        <taxon>Hypocreales</taxon>
        <taxon>Nectriaceae</taxon>
        <taxon>Fusarium</taxon>
        <taxon>Fusarium decemcellulare species complex</taxon>
    </lineage>
</organism>
<name>A0A8H4LCR6_9HYPO</name>
<evidence type="ECO:0000256" key="1">
    <source>
        <dbReference type="SAM" id="SignalP"/>
    </source>
</evidence>
<evidence type="ECO:0000313" key="3">
    <source>
        <dbReference type="Proteomes" id="UP000554235"/>
    </source>
</evidence>
<keyword evidence="1" id="KW-0732">Signal</keyword>
<evidence type="ECO:0000313" key="2">
    <source>
        <dbReference type="EMBL" id="KAF4467245.1"/>
    </source>
</evidence>
<gene>
    <name evidence="2" type="ORF">FALBO_5887</name>
</gene>
<comment type="caution">
    <text evidence="2">The sequence shown here is derived from an EMBL/GenBank/DDBJ whole genome shotgun (WGS) entry which is preliminary data.</text>
</comment>
<protein>
    <submittedName>
        <fullName evidence="2">Uncharacterized protein</fullName>
    </submittedName>
</protein>
<feature type="signal peptide" evidence="1">
    <location>
        <begin position="1"/>
        <end position="18"/>
    </location>
</feature>
<feature type="chain" id="PRO_5034765410" evidence="1">
    <location>
        <begin position="19"/>
        <end position="346"/>
    </location>
</feature>
<dbReference type="OrthoDB" id="3660917at2759"/>
<accession>A0A8H4LCR6</accession>
<proteinExistence type="predicted"/>
<dbReference type="Proteomes" id="UP000554235">
    <property type="component" value="Unassembled WGS sequence"/>
</dbReference>
<dbReference type="AlphaFoldDB" id="A0A8H4LCR6"/>